<accession>A0A438BML2</accession>
<feature type="compositionally biased region" description="Polar residues" evidence="1">
    <location>
        <begin position="45"/>
        <end position="60"/>
    </location>
</feature>
<dbReference type="AlphaFoldDB" id="A0A438BML2"/>
<feature type="region of interest" description="Disordered" evidence="1">
    <location>
        <begin position="1"/>
        <end position="60"/>
    </location>
</feature>
<proteinExistence type="predicted"/>
<sequence length="143" mass="15541">MMRETKTLTVGTTPKRTRGKPPWPHKALLRWTRGRPTLCPDPKETSFSVKEASTSGSYRASETSHINIGVVCGKEAGGRCLHPLEVVHQPWVMRAILTGAKAWKDDSWKANGSAGPAPGNKEASGRKRCAKNPGFILVTSPHS</sequence>
<reference evidence="2 3" key="1">
    <citation type="journal article" date="2018" name="PLoS Genet.">
        <title>Population sequencing reveals clonal diversity and ancestral inbreeding in the grapevine cultivar Chardonnay.</title>
        <authorList>
            <person name="Roach M.J."/>
            <person name="Johnson D.L."/>
            <person name="Bohlmann J."/>
            <person name="van Vuuren H.J."/>
            <person name="Jones S.J."/>
            <person name="Pretorius I.S."/>
            <person name="Schmidt S.A."/>
            <person name="Borneman A.R."/>
        </authorList>
    </citation>
    <scope>NUCLEOTIDE SEQUENCE [LARGE SCALE GENOMIC DNA]</scope>
    <source>
        <strain evidence="3">cv. Chardonnay</strain>
        <tissue evidence="2">Leaf</tissue>
    </source>
</reference>
<comment type="caution">
    <text evidence="2">The sequence shown here is derived from an EMBL/GenBank/DDBJ whole genome shotgun (WGS) entry which is preliminary data.</text>
</comment>
<dbReference type="Proteomes" id="UP000288805">
    <property type="component" value="Unassembled WGS sequence"/>
</dbReference>
<evidence type="ECO:0000313" key="3">
    <source>
        <dbReference type="Proteomes" id="UP000288805"/>
    </source>
</evidence>
<evidence type="ECO:0000313" key="2">
    <source>
        <dbReference type="EMBL" id="RVW12214.1"/>
    </source>
</evidence>
<protein>
    <submittedName>
        <fullName evidence="2">Uncharacterized protein</fullName>
    </submittedName>
</protein>
<organism evidence="2 3">
    <name type="scientific">Vitis vinifera</name>
    <name type="common">Grape</name>
    <dbReference type="NCBI Taxonomy" id="29760"/>
    <lineage>
        <taxon>Eukaryota</taxon>
        <taxon>Viridiplantae</taxon>
        <taxon>Streptophyta</taxon>
        <taxon>Embryophyta</taxon>
        <taxon>Tracheophyta</taxon>
        <taxon>Spermatophyta</taxon>
        <taxon>Magnoliopsida</taxon>
        <taxon>eudicotyledons</taxon>
        <taxon>Gunneridae</taxon>
        <taxon>Pentapetalae</taxon>
        <taxon>rosids</taxon>
        <taxon>Vitales</taxon>
        <taxon>Vitaceae</taxon>
        <taxon>Viteae</taxon>
        <taxon>Vitis</taxon>
    </lineage>
</organism>
<evidence type="ECO:0000256" key="1">
    <source>
        <dbReference type="SAM" id="MobiDB-lite"/>
    </source>
</evidence>
<feature type="region of interest" description="Disordered" evidence="1">
    <location>
        <begin position="105"/>
        <end position="143"/>
    </location>
</feature>
<gene>
    <name evidence="2" type="ORF">CK203_084297</name>
</gene>
<name>A0A438BML2_VITVI</name>
<dbReference type="EMBL" id="QGNW01002718">
    <property type="protein sequence ID" value="RVW12214.1"/>
    <property type="molecule type" value="Genomic_DNA"/>
</dbReference>